<organism evidence="1 2">
    <name type="scientific">Symbiodinium pilosum</name>
    <name type="common">Dinoflagellate</name>
    <dbReference type="NCBI Taxonomy" id="2952"/>
    <lineage>
        <taxon>Eukaryota</taxon>
        <taxon>Sar</taxon>
        <taxon>Alveolata</taxon>
        <taxon>Dinophyceae</taxon>
        <taxon>Suessiales</taxon>
        <taxon>Symbiodiniaceae</taxon>
        <taxon>Symbiodinium</taxon>
    </lineage>
</organism>
<comment type="caution">
    <text evidence="1">The sequence shown here is derived from an EMBL/GenBank/DDBJ whole genome shotgun (WGS) entry which is preliminary data.</text>
</comment>
<sequence>MAQIQLAGNCFEDLDPSKDVWSELRQFGILYRVPRSQFPKPICGKILTHCRRQVEAFRARIGLALCVFKIGVTRNPPSRFVDYASKGFTEMWVVYMGDDLGLVHMLEAALISHCVHQAGCRNMPDTGGEGALNRTHNGGPPFYVYVTGGRADQPRRVPCSHAVQTARASLADNPGGGTPALRRFAALPLRDAETGVHRIFQETGLAAPVPVSHVDVGLEGTRWPVLRIRDWVRYLLDTGRLWKQLCGVPTMRDMTIRLEEFWRRFRRLHPEHDVFRRAECGRLQLPFAVPIWSHSDEGRSQKQRAIMVLSVHGCLGRGTQAYLDDVARDSTKREGMGLNFVGPSWSTQFLFAVMLRDVYAKKPEILQRLAGAFASELAHCATDGVADALRPNNPIWLVPLGTKGDLVALCKLGSFERSYARVPKTGQSKTLCSGICHLCLAGRESEEPEATIPFEDLSSSPAWHHTMFQERPWRNRPAILEGAMVQPEAPEEYFRLDIWHNFHMGVAKTWLASSFIVFCNMNLILGASVLEKFDNLTSQYRDFCHAKRLAMHIQGFTRDTLGISSDNSFPAGHWNKGAASTNLMLFLQFLCERLVIATESENPLLLAVVAWLSFTRRVLLFCYSVLCWCLPQQPP</sequence>
<protein>
    <submittedName>
        <fullName evidence="1">Uncharacterized protein</fullName>
    </submittedName>
</protein>
<name>A0A812RSJ9_SYMPI</name>
<keyword evidence="2" id="KW-1185">Reference proteome</keyword>
<accession>A0A812RSJ9</accession>
<dbReference type="Proteomes" id="UP000649617">
    <property type="component" value="Unassembled WGS sequence"/>
</dbReference>
<evidence type="ECO:0000313" key="1">
    <source>
        <dbReference type="EMBL" id="CAE7454635.1"/>
    </source>
</evidence>
<proteinExistence type="predicted"/>
<gene>
    <name evidence="1" type="ORF">SPIL2461_LOCUS11156</name>
</gene>
<dbReference type="OrthoDB" id="427296at2759"/>
<reference evidence="1" key="1">
    <citation type="submission" date="2021-02" db="EMBL/GenBank/DDBJ databases">
        <authorList>
            <person name="Dougan E. K."/>
            <person name="Rhodes N."/>
            <person name="Thang M."/>
            <person name="Chan C."/>
        </authorList>
    </citation>
    <scope>NUCLEOTIDE SEQUENCE</scope>
</reference>
<dbReference type="AlphaFoldDB" id="A0A812RSJ9"/>
<dbReference type="EMBL" id="CAJNIZ010021668">
    <property type="protein sequence ID" value="CAE7454635.1"/>
    <property type="molecule type" value="Genomic_DNA"/>
</dbReference>
<evidence type="ECO:0000313" key="2">
    <source>
        <dbReference type="Proteomes" id="UP000649617"/>
    </source>
</evidence>